<keyword evidence="3" id="KW-1185">Reference proteome</keyword>
<sequence length="308" mass="33048">MPPKGSCRTTPRPTSTNATPTPSPADGKSTRKPLSIHAPRKSGLPPLSMFVKETAPQPSITAEDKGGPVLTETVEEGTMEVQVTDDQESGAEEVADVAPEDSAVMAESAMRKRKSIDETKGTTAPTGVEDPFFEAETSPPPSPLPDLEERREQKKPQLQESDEEDGLEDTADLVDYGGMYDDIDDNAAMKAELRRFEAELIAKYRCPTPVPSPVWRGSLSSRERARMMSKFTHATTQKAPETIPSPPHTAGISATQHSSFSAPATSNPPAFRNPFAPTNTGSTHAFTAPTPDYTMGAAAPLPIAYMPI</sequence>
<accession>A0AA39MJH5</accession>
<feature type="region of interest" description="Disordered" evidence="1">
    <location>
        <begin position="232"/>
        <end position="291"/>
    </location>
</feature>
<feature type="compositionally biased region" description="Acidic residues" evidence="1">
    <location>
        <begin position="160"/>
        <end position="169"/>
    </location>
</feature>
<dbReference type="EMBL" id="JAUEPT010000058">
    <property type="protein sequence ID" value="KAK0435979.1"/>
    <property type="molecule type" value="Genomic_DNA"/>
</dbReference>
<proteinExistence type="predicted"/>
<protein>
    <submittedName>
        <fullName evidence="2">Uncharacterized protein</fullName>
    </submittedName>
</protein>
<name>A0AA39MJH5_9AGAR</name>
<feature type="compositionally biased region" description="Acidic residues" evidence="1">
    <location>
        <begin position="73"/>
        <end position="99"/>
    </location>
</feature>
<feature type="region of interest" description="Disordered" evidence="1">
    <location>
        <begin position="1"/>
        <end position="169"/>
    </location>
</feature>
<feature type="compositionally biased region" description="Polar residues" evidence="1">
    <location>
        <begin position="276"/>
        <end position="285"/>
    </location>
</feature>
<evidence type="ECO:0000256" key="1">
    <source>
        <dbReference type="SAM" id="MobiDB-lite"/>
    </source>
</evidence>
<comment type="caution">
    <text evidence="2">The sequence shown here is derived from an EMBL/GenBank/DDBJ whole genome shotgun (WGS) entry which is preliminary data.</text>
</comment>
<dbReference type="Proteomes" id="UP001175226">
    <property type="component" value="Unassembled WGS sequence"/>
</dbReference>
<evidence type="ECO:0000313" key="2">
    <source>
        <dbReference type="EMBL" id="KAK0435979.1"/>
    </source>
</evidence>
<evidence type="ECO:0000313" key="3">
    <source>
        <dbReference type="Proteomes" id="UP001175226"/>
    </source>
</evidence>
<gene>
    <name evidence="2" type="ORF">EV421DRAFT_1908261</name>
</gene>
<reference evidence="2" key="1">
    <citation type="submission" date="2023-06" db="EMBL/GenBank/DDBJ databases">
        <authorList>
            <consortium name="Lawrence Berkeley National Laboratory"/>
            <person name="Ahrendt S."/>
            <person name="Sahu N."/>
            <person name="Indic B."/>
            <person name="Wong-Bajracharya J."/>
            <person name="Merenyi Z."/>
            <person name="Ke H.-M."/>
            <person name="Monk M."/>
            <person name="Kocsube S."/>
            <person name="Drula E."/>
            <person name="Lipzen A."/>
            <person name="Balint B."/>
            <person name="Henrissat B."/>
            <person name="Andreopoulos B."/>
            <person name="Martin F.M."/>
            <person name="Harder C.B."/>
            <person name="Rigling D."/>
            <person name="Ford K.L."/>
            <person name="Foster G.D."/>
            <person name="Pangilinan J."/>
            <person name="Papanicolaou A."/>
            <person name="Barry K."/>
            <person name="LaButti K."/>
            <person name="Viragh M."/>
            <person name="Koriabine M."/>
            <person name="Yan M."/>
            <person name="Riley R."/>
            <person name="Champramary S."/>
            <person name="Plett K.L."/>
            <person name="Tsai I.J."/>
            <person name="Slot J."/>
            <person name="Sipos G."/>
            <person name="Plett J."/>
            <person name="Nagy L.G."/>
            <person name="Grigoriev I.V."/>
        </authorList>
    </citation>
    <scope>NUCLEOTIDE SEQUENCE</scope>
    <source>
        <strain evidence="2">FPL87.14</strain>
    </source>
</reference>
<dbReference type="AlphaFoldDB" id="A0AA39MJH5"/>
<feature type="compositionally biased region" description="Polar residues" evidence="1">
    <location>
        <begin position="252"/>
        <end position="268"/>
    </location>
</feature>
<feature type="compositionally biased region" description="Basic and acidic residues" evidence="1">
    <location>
        <begin position="147"/>
        <end position="157"/>
    </location>
</feature>
<organism evidence="2 3">
    <name type="scientific">Armillaria borealis</name>
    <dbReference type="NCBI Taxonomy" id="47425"/>
    <lineage>
        <taxon>Eukaryota</taxon>
        <taxon>Fungi</taxon>
        <taxon>Dikarya</taxon>
        <taxon>Basidiomycota</taxon>
        <taxon>Agaricomycotina</taxon>
        <taxon>Agaricomycetes</taxon>
        <taxon>Agaricomycetidae</taxon>
        <taxon>Agaricales</taxon>
        <taxon>Marasmiineae</taxon>
        <taxon>Physalacriaceae</taxon>
        <taxon>Armillaria</taxon>
    </lineage>
</organism>
<feature type="compositionally biased region" description="Low complexity" evidence="1">
    <location>
        <begin position="8"/>
        <end position="20"/>
    </location>
</feature>